<organism evidence="2 3">
    <name type="scientific">Thermoleptolyngbya sichuanensis A183</name>
    <dbReference type="NCBI Taxonomy" id="2737172"/>
    <lineage>
        <taxon>Bacteria</taxon>
        <taxon>Bacillati</taxon>
        <taxon>Cyanobacteriota</taxon>
        <taxon>Cyanophyceae</taxon>
        <taxon>Oculatellales</taxon>
        <taxon>Oculatellaceae</taxon>
        <taxon>Thermoleptolyngbya</taxon>
        <taxon>Thermoleptolyngbya sichuanensis</taxon>
    </lineage>
</organism>
<dbReference type="KEGG" id="theu:HPC62_22860"/>
<keyword evidence="1" id="KW-0812">Transmembrane</keyword>
<keyword evidence="1" id="KW-1133">Transmembrane helix</keyword>
<dbReference type="RefSeq" id="WP_172358665.1">
    <property type="nucleotide sequence ID" value="NZ_CP053661.1"/>
</dbReference>
<evidence type="ECO:0000313" key="2">
    <source>
        <dbReference type="EMBL" id="QKD84649.1"/>
    </source>
</evidence>
<feature type="transmembrane region" description="Helical" evidence="1">
    <location>
        <begin position="134"/>
        <end position="158"/>
    </location>
</feature>
<dbReference type="PANTHER" id="PTHR43471:SF10">
    <property type="entry name" value="SLL1107 PROTEIN"/>
    <property type="match status" value="1"/>
</dbReference>
<feature type="transmembrane region" description="Helical" evidence="1">
    <location>
        <begin position="22"/>
        <end position="40"/>
    </location>
</feature>
<name>A0A6M8BBD5_9CYAN</name>
<sequence length="259" mass="27852">MNLGRVWVIAVNVFREVIRDRILYLLGVFAIALVSIAALLPEVAAGTELKILLDVGLAAIGLTGLVIAIFVGTGLVNKEIEKRTVYVLIAKPVSKAEFILGKHLGLSAVLAVLVTAMTLIFVAVVSFYRAPFPLASILIAALFQFLELSLMVAVAILFGVFTSSLLAIALTVGIYLMGHFSRDLVSLGNLSQNPVMERITQGLYLLLPDLARLNLKNQAVYGLAALPPASELWANAAYGVLYTALLLAIATVIFSRRQF</sequence>
<dbReference type="EMBL" id="CP053661">
    <property type="protein sequence ID" value="QKD84649.1"/>
    <property type="molecule type" value="Genomic_DNA"/>
</dbReference>
<dbReference type="AlphaFoldDB" id="A0A6M8BBD5"/>
<keyword evidence="3" id="KW-1185">Reference proteome</keyword>
<feature type="transmembrane region" description="Helical" evidence="1">
    <location>
        <begin position="52"/>
        <end position="76"/>
    </location>
</feature>
<feature type="transmembrane region" description="Helical" evidence="1">
    <location>
        <begin position="165"/>
        <end position="181"/>
    </location>
</feature>
<reference evidence="2 3" key="1">
    <citation type="submission" date="2020-05" db="EMBL/GenBank/DDBJ databases">
        <title>Complete genome sequence of of a novel Thermoleptolyngbya strain isolated from hot springs of Ganzi, Sichuan China.</title>
        <authorList>
            <person name="Tang J."/>
            <person name="Daroch M."/>
            <person name="Li L."/>
            <person name="Waleron K."/>
            <person name="Waleron M."/>
            <person name="Waleron M."/>
        </authorList>
    </citation>
    <scope>NUCLEOTIDE SEQUENCE [LARGE SCALE GENOMIC DNA]</scope>
    <source>
        <strain evidence="2 3">PKUAC-SCTA183</strain>
    </source>
</reference>
<evidence type="ECO:0000313" key="3">
    <source>
        <dbReference type="Proteomes" id="UP000505210"/>
    </source>
</evidence>
<evidence type="ECO:0000256" key="1">
    <source>
        <dbReference type="SAM" id="Phobius"/>
    </source>
</evidence>
<feature type="transmembrane region" description="Helical" evidence="1">
    <location>
        <begin position="232"/>
        <end position="254"/>
    </location>
</feature>
<dbReference type="Pfam" id="PF12679">
    <property type="entry name" value="ABC2_membrane_2"/>
    <property type="match status" value="1"/>
</dbReference>
<accession>A0A6M8BBD5</accession>
<dbReference type="GO" id="GO:0005886">
    <property type="term" value="C:plasma membrane"/>
    <property type="evidence" value="ECO:0007669"/>
    <property type="project" value="UniProtKB-SubCell"/>
</dbReference>
<proteinExistence type="predicted"/>
<dbReference type="PANTHER" id="PTHR43471">
    <property type="entry name" value="ABC TRANSPORTER PERMEASE"/>
    <property type="match status" value="1"/>
</dbReference>
<dbReference type="Proteomes" id="UP000505210">
    <property type="component" value="Chromosome"/>
</dbReference>
<feature type="transmembrane region" description="Helical" evidence="1">
    <location>
        <begin position="104"/>
        <end position="128"/>
    </location>
</feature>
<gene>
    <name evidence="2" type="ORF">HPC62_22860</name>
</gene>
<protein>
    <submittedName>
        <fullName evidence="2">ABC transporter permease subunit</fullName>
    </submittedName>
</protein>
<dbReference type="GO" id="GO:0140359">
    <property type="term" value="F:ABC-type transporter activity"/>
    <property type="evidence" value="ECO:0007669"/>
    <property type="project" value="InterPro"/>
</dbReference>
<keyword evidence="1" id="KW-0472">Membrane</keyword>